<gene>
    <name evidence="1" type="ORF">SAMN04488503_2274</name>
</gene>
<sequence>MSEIIYQHFIGRGPEAEAIIAEANAKYDAFIEAANAFKQARGYENIWMRGTSVGGPVFKEKLSGKDAKSKGLKMDCYVTEGYGYAPHLGTKLGTELNTALDELSKSSIDRGQFVVKKLDMRHEVYCGRVIGRTVAGFRDGVIVVKVPTGNGDPQNGDMPTPPPWLVPCKESEALAALGR</sequence>
<keyword evidence="2" id="KW-1185">Reference proteome</keyword>
<dbReference type="RefSeq" id="WP_089274479.1">
    <property type="nucleotide sequence ID" value="NZ_FZOC01000004.1"/>
</dbReference>
<organism evidence="1 2">
    <name type="scientific">Humidesulfovibrio mexicanus</name>
    <dbReference type="NCBI Taxonomy" id="147047"/>
    <lineage>
        <taxon>Bacteria</taxon>
        <taxon>Pseudomonadati</taxon>
        <taxon>Thermodesulfobacteriota</taxon>
        <taxon>Desulfovibrionia</taxon>
        <taxon>Desulfovibrionales</taxon>
        <taxon>Desulfovibrionaceae</taxon>
        <taxon>Humidesulfovibrio</taxon>
    </lineage>
</organism>
<accession>A0A239AWG7</accession>
<dbReference type="AlphaFoldDB" id="A0A239AWG7"/>
<dbReference type="OrthoDB" id="5463387at2"/>
<evidence type="ECO:0000313" key="2">
    <source>
        <dbReference type="Proteomes" id="UP000198324"/>
    </source>
</evidence>
<dbReference type="EMBL" id="FZOC01000004">
    <property type="protein sequence ID" value="SNS00066.1"/>
    <property type="molecule type" value="Genomic_DNA"/>
</dbReference>
<reference evidence="1" key="1">
    <citation type="submission" date="2017-06" db="EMBL/GenBank/DDBJ databases">
        <authorList>
            <person name="Kim H.J."/>
            <person name="Triplett B.A."/>
        </authorList>
    </citation>
    <scope>NUCLEOTIDE SEQUENCE [LARGE SCALE GENOMIC DNA]</scope>
    <source>
        <strain evidence="1">DSM 13116</strain>
    </source>
</reference>
<proteinExistence type="predicted"/>
<evidence type="ECO:0000313" key="1">
    <source>
        <dbReference type="EMBL" id="SNS00066.1"/>
    </source>
</evidence>
<dbReference type="Proteomes" id="UP000198324">
    <property type="component" value="Unassembled WGS sequence"/>
</dbReference>
<name>A0A239AWG7_9BACT</name>
<protein>
    <submittedName>
        <fullName evidence="1">Uncharacterized protein</fullName>
    </submittedName>
</protein>